<evidence type="ECO:0000313" key="3">
    <source>
        <dbReference type="Proteomes" id="UP000034350"/>
    </source>
</evidence>
<dbReference type="VEuPathDB" id="MicrosporidiaDB:AAJ76_250007480"/>
<dbReference type="OrthoDB" id="6513042at2759"/>
<dbReference type="VEuPathDB" id="MicrosporidiaDB:G9O61_00g009260"/>
<proteinExistence type="predicted"/>
<dbReference type="GO" id="GO:0003723">
    <property type="term" value="F:RNA binding"/>
    <property type="evidence" value="ECO:0007669"/>
    <property type="project" value="UniProtKB-KW"/>
</dbReference>
<dbReference type="GO" id="GO:0030422">
    <property type="term" value="P:siRNA processing"/>
    <property type="evidence" value="ECO:0007669"/>
    <property type="project" value="TreeGrafter"/>
</dbReference>
<dbReference type="EMBL" id="JPQZ01000025">
    <property type="protein sequence ID" value="KKO75287.1"/>
    <property type="molecule type" value="Genomic_DNA"/>
</dbReference>
<dbReference type="VEuPathDB" id="MicrosporidiaDB:NCER_100131"/>
<feature type="domain" description="RDRP core" evidence="1">
    <location>
        <begin position="774"/>
        <end position="1371"/>
    </location>
</feature>
<dbReference type="Pfam" id="PF05183">
    <property type="entry name" value="RdRP"/>
    <property type="match status" value="1"/>
</dbReference>
<organism evidence="2 3">
    <name type="scientific">Vairimorpha ceranae</name>
    <dbReference type="NCBI Taxonomy" id="40302"/>
    <lineage>
        <taxon>Eukaryota</taxon>
        <taxon>Fungi</taxon>
        <taxon>Fungi incertae sedis</taxon>
        <taxon>Microsporidia</taxon>
        <taxon>Nosematidae</taxon>
        <taxon>Vairimorpha</taxon>
    </lineage>
</organism>
<keyword evidence="2" id="KW-0696">RNA-directed RNA polymerase</keyword>
<dbReference type="GeneID" id="36319739"/>
<dbReference type="Proteomes" id="UP000034350">
    <property type="component" value="Unassembled WGS sequence"/>
</dbReference>
<comment type="caution">
    <text evidence="2">The sequence shown here is derived from an EMBL/GenBank/DDBJ whole genome shotgun (WGS) entry which is preliminary data.</text>
</comment>
<keyword evidence="3" id="KW-1185">Reference proteome</keyword>
<keyword evidence="2" id="KW-0548">Nucleotidyltransferase</keyword>
<dbReference type="InterPro" id="IPR057596">
    <property type="entry name" value="RDRP_core"/>
</dbReference>
<reference evidence="2 3" key="1">
    <citation type="journal article" date="2015" name="Environ. Microbiol.">
        <title>Genome analyses suggest the presence of polyploidy and recent human-driven expansions in eight global populations of the honeybee pathogen Nosema ceranae.</title>
        <authorList>
            <person name="Pelin A."/>
            <person name="Selman M."/>
            <person name="Aris-Brosou S."/>
            <person name="Farinelli L."/>
            <person name="Corradi N."/>
        </authorList>
    </citation>
    <scope>NUCLEOTIDE SEQUENCE [LARGE SCALE GENOMIC DNA]</scope>
    <source>
        <strain evidence="2 3">PA08 1199</strain>
    </source>
</reference>
<dbReference type="PANTHER" id="PTHR23079">
    <property type="entry name" value="RNA-DEPENDENT RNA POLYMERASE"/>
    <property type="match status" value="1"/>
</dbReference>
<dbReference type="InterPro" id="IPR007855">
    <property type="entry name" value="RDRP"/>
</dbReference>
<dbReference type="GO" id="GO:0003968">
    <property type="term" value="F:RNA-directed RNA polymerase activity"/>
    <property type="evidence" value="ECO:0007669"/>
    <property type="project" value="UniProtKB-KW"/>
</dbReference>
<name>A0A0F9YRQ0_9MICR</name>
<keyword evidence="2" id="KW-0808">Transferase</keyword>
<dbReference type="VEuPathDB" id="MicrosporidiaDB:G9O61_00g009270"/>
<gene>
    <name evidence="2" type="ORF">AAJ76_250007480</name>
</gene>
<evidence type="ECO:0000259" key="1">
    <source>
        <dbReference type="Pfam" id="PF05183"/>
    </source>
</evidence>
<evidence type="ECO:0000313" key="2">
    <source>
        <dbReference type="EMBL" id="KKO75287.1"/>
    </source>
</evidence>
<dbReference type="PANTHER" id="PTHR23079:SF55">
    <property type="entry name" value="RNA-DIRECTED RNA POLYMERASE"/>
    <property type="match status" value="1"/>
</dbReference>
<dbReference type="RefSeq" id="XP_024331029.1">
    <property type="nucleotide sequence ID" value="XM_024474811.1"/>
</dbReference>
<dbReference type="GO" id="GO:0031380">
    <property type="term" value="C:nuclear RNA-directed RNA polymerase complex"/>
    <property type="evidence" value="ECO:0007669"/>
    <property type="project" value="TreeGrafter"/>
</dbReference>
<protein>
    <submittedName>
        <fullName evidence="2">Rna-dependent rna polymerase 1</fullName>
    </submittedName>
</protein>
<sequence length="2106" mass="249033">MKQNNRIINEITYRLKSDLKLSSDVNLELLFKTLELDVIFYLPDSTIFLNFLKYYISIICKKYKKIDKIFLVVEDNMAGKADFYKTVCENTIAIITEKELCNETVGSSILVFDDLKSIGNFTDLLQKNDEHLKKYICSFGFTTSPFFFYDLYTSTDVNFTSYAPIIYGQNIRWFYKKALFNTEIKTYKKFDEEIFLDKNKNQINLHLKGLCQIVNEFKNGEREEEHDVAKRIIFLLYNGIYKTNFILDVLLKDKKYDRIKNEIGLYHFTSNKLDVLINEVFKCISSNIYIIFNSIKILDIVYNIIIYELKYLTVVSNDQINYVIHIRSNDNVVKKIYFMIYNQLPDISELDIIIFFDFKPINTKAKKIILCQKSNEDLFENLINFEKKIETEIKPNFKIPKLLNTGKIYNNLEMFVIKIHSEKTYERKNINLDDLFQVKEFDTKKNTLYVEKKHNFSYVAFKILERVYEPLEFDFIKPNHDNISVISSGIEFGTISNKKTFLNSYKMNSTSYVFFRRDVIAIYFFGKMGNFKLKISQNCFEDYVFIEKDGFVINFYICLDRKPKIFKCKNSLQIHKKLSSITSLGSIDRYNLFESVVWSRCSIEEVPFLVHRDDIKISFDLKNNADFNIIKEIILKNKHKHLNIKTEKRIMLYETIDCYISFFARYQNIALIFSNLKATKEDFLSIPELYEEFSNLNYDDHFYMLCLISQKERYLNFNLTKNDCKLILKYNIFNIVNYLLVSIDKRFLNFIALMENYNEISCEMQERRVKHAVVTPLRIVYKLPVVFESNRILREFDYEKFLRISFREEDLKTKIKDTVNKDQNFIYDYFRNILNEGIFVGKKKYFFVAMTTSQMKLHNVWFLTPYFSKNTLIGPDYIRNWLGDFSQIKNIGKYAMRLGQALSSTIPTVDIIDFIEIEDNIKNGFTFTDGVGIISLSHAKIIAKKLGLDEIPSAFQIRFGGYKGVIVAHPINSEDKECFKDFNINKKLGQAVLNILRSYQNSDVKRIRLEEFKDENLLIKALGEQTDDRIKLILRKSMRKFISQHRTMECITHSATNLCYLNRQIINILEGLGINVSIFVEHQDNYVLSLLNELLENPVKYVRRTVGIVPCNSSVKDSKIFKKILIQIFNKITRDLYKKNKILIKNGAVLLGTVDELMVLKENEVFIKVKKDLVGKYDNFVEDGDYVIVIGPCIVVKNPCLHPGDIRPVIAVNKPELGFMRSILVFNQVGQRPISNMCSGSDLDGDMYTIIWEKNLIPKNYHDPSLYEDQTFLSKEVVCLKDIVNFYIRYIRNFHLGHIAHAHMVYCDLNDVKSENAKLLAELFNKSIDFPRTGFVASVPESLVPLSFPDFLQIPGNIYPSFKSLGILYRRSFNSLINTNLKCECQDCLSRFIDNLNFPLKKIFEGSQIKFKKFIYKNDINISNTEKQFYKNFKKEINILLKKFKLNKEDELLLQFPSENDEKFFENILTEMKKFFQKIKNEIKIQNINEMGLLKMSEECTENINSLPLSIYNHDRYKFSYNHLYKKKYDNFFYNSNIFVNLVSLKSGTEEILNTETNDLYLFDKENMTNEKSDDLEKKYIIKNDKIYVYTDVMIYKRFCSNINRDFDDSFGEIFNLLFLCEFFDSKFFDLVFVFFLFLQSKVKANNKIEISKALYQISREFYKNPTDEPFSYFIYKALIQPKEKFYLVTINQKIDLKKRFQDNSQEVKLIIDGIARTISSVGYLFIFRISLVQKYLSLKNFVSENYQKQQSNQSYVKKGGQGDLVIKGMFDTSDEVKLELYKGIKHMLHKDINVYSPKLMNQGFCEMETHKINVKEFFINTFFNYLHPRIQKNEKQMLEKNEEFVNYLITITILPGKFYIYDVPNSFLNENMTIETLSSSLQFYKRVFNENFKTNLKCYFFNNNDLIDEKTRKDFMIQKNIKFDEKKCIYTFSMVYNNVRYQIYYDLVDNKLIIKYITKGRSVAGKLFILNDADKMDKDAEFEIMYEEIILKQNFKNMTAEEEKLLDEDLLKIKDDKFIVSKSLKNCKNFRFEIDIKLSLKKGNNIELINRRIFTGGRDIFTLEMCHKRLVVSSNSVNEQNRLSNVTQFISLFEKSWEIFLQYYA</sequence>
<accession>A0A0F9YRQ0</accession>